<reference evidence="1" key="1">
    <citation type="submission" date="2021-07" db="EMBL/GenBank/DDBJ databases">
        <authorList>
            <person name="Durling M."/>
        </authorList>
    </citation>
    <scope>NUCLEOTIDE SEQUENCE</scope>
</reference>
<dbReference type="EMBL" id="CAJVRL010000121">
    <property type="protein sequence ID" value="CAG8961960.1"/>
    <property type="molecule type" value="Genomic_DNA"/>
</dbReference>
<keyword evidence="2" id="KW-1185">Reference proteome</keyword>
<name>A0A9N9L7Q9_9HELO</name>
<dbReference type="Proteomes" id="UP000696280">
    <property type="component" value="Unassembled WGS sequence"/>
</dbReference>
<evidence type="ECO:0000313" key="1">
    <source>
        <dbReference type="EMBL" id="CAG8961960.1"/>
    </source>
</evidence>
<gene>
    <name evidence="1" type="ORF">HYFRA_00013740</name>
</gene>
<proteinExistence type="predicted"/>
<evidence type="ECO:0000313" key="2">
    <source>
        <dbReference type="Proteomes" id="UP000696280"/>
    </source>
</evidence>
<accession>A0A9N9L7Q9</accession>
<comment type="caution">
    <text evidence="1">The sequence shown here is derived from an EMBL/GenBank/DDBJ whole genome shotgun (WGS) entry which is preliminary data.</text>
</comment>
<organism evidence="1 2">
    <name type="scientific">Hymenoscyphus fraxineus</name>
    <dbReference type="NCBI Taxonomy" id="746836"/>
    <lineage>
        <taxon>Eukaryota</taxon>
        <taxon>Fungi</taxon>
        <taxon>Dikarya</taxon>
        <taxon>Ascomycota</taxon>
        <taxon>Pezizomycotina</taxon>
        <taxon>Leotiomycetes</taxon>
        <taxon>Helotiales</taxon>
        <taxon>Helotiaceae</taxon>
        <taxon>Hymenoscyphus</taxon>
    </lineage>
</organism>
<dbReference type="AlphaFoldDB" id="A0A9N9L7Q9"/>
<protein>
    <submittedName>
        <fullName evidence="1">Uncharacterized protein</fullName>
    </submittedName>
</protein>
<sequence>MFLDGNHFSDSGLKNSDVSGKKLKLATMIPAAQSFDTYPLSSPPKALAIKATGRLGAKPKINMLSAVPAKPVKSTGFRPILSDNLPQATPEENSAKAKAEVTIPAYIGRSSGLLTYGKIDMKAMGSQIRHNATNINKSAASHEAVDQPRIVIC</sequence>